<keyword evidence="3" id="KW-0547">Nucleotide-binding</keyword>
<evidence type="ECO:0000256" key="1">
    <source>
        <dbReference type="ARBA" id="ARBA00022448"/>
    </source>
</evidence>
<dbReference type="PROSITE" id="PS00211">
    <property type="entry name" value="ABC_TRANSPORTER_1"/>
    <property type="match status" value="1"/>
</dbReference>
<dbReference type="InterPro" id="IPR027417">
    <property type="entry name" value="P-loop_NTPase"/>
</dbReference>
<dbReference type="Pfam" id="PF00005">
    <property type="entry name" value="ABC_tran"/>
    <property type="match status" value="2"/>
</dbReference>
<accession>A0ABV5N9P4</accession>
<dbReference type="Gene3D" id="3.40.50.300">
    <property type="entry name" value="P-loop containing nucleotide triphosphate hydrolases"/>
    <property type="match status" value="2"/>
</dbReference>
<dbReference type="CDD" id="cd03216">
    <property type="entry name" value="ABC_Carb_Monos_I"/>
    <property type="match status" value="1"/>
</dbReference>
<dbReference type="InterPro" id="IPR003593">
    <property type="entry name" value="AAA+_ATPase"/>
</dbReference>
<dbReference type="RefSeq" id="WP_381350115.1">
    <property type="nucleotide sequence ID" value="NZ_JBHMCY010000087.1"/>
</dbReference>
<evidence type="ECO:0000259" key="6">
    <source>
        <dbReference type="PROSITE" id="PS50893"/>
    </source>
</evidence>
<dbReference type="SUPFAM" id="SSF52540">
    <property type="entry name" value="P-loop containing nucleoside triphosphate hydrolases"/>
    <property type="match status" value="2"/>
</dbReference>
<sequence length="524" mass="55578">MRSTDAPGRGTAEPGTPPSDSHGREAVEIRGLTKRFGRATVLSEVDLTVEPGEIHALVGQNGSGKSTLIKILSGVHTADAGQIRVGGQVLSSPVQPAALREHSLAFVHQDLGLVDDLTVVENVRVGQYRPGRVSRRIDWAQERRLAEETFARLNASIPLDARLGSLPAGQRAVVAIARAVQGRRPGTGCIVFDESTQSLPRETLPEFYEILRAIARSGTGILIVSHRLDEVMSLADRVTVLRDGKMAAEGAAVADLTEAELSRLILGRELASGRIGAEIDPDSYQPEIALEASGLAGATLSELDLRIHGGEVIGITGAGDCGLEEVEAILGGMSQNCGGRLKVGDREFTLPVRDRGALHEAGLAVIPQHRMQDGLAADVSAVANVTLPRVTRRGRLFLGRGWQHEEFEKAVATFGITPALPNSPVASFSGGNQQKILLSKWLLNSPQVLVACEPTQAVDVGARLDILRALRAAANEGRAVVICSIEVQDLAAVCDRVIVLRPGQGHLELADDVSAEAITKATYA</sequence>
<dbReference type="GO" id="GO:0005524">
    <property type="term" value="F:ATP binding"/>
    <property type="evidence" value="ECO:0007669"/>
    <property type="project" value="UniProtKB-KW"/>
</dbReference>
<dbReference type="InterPro" id="IPR050107">
    <property type="entry name" value="ABC_carbohydrate_import_ATPase"/>
</dbReference>
<keyword evidence="4 7" id="KW-0067">ATP-binding</keyword>
<feature type="region of interest" description="Disordered" evidence="5">
    <location>
        <begin position="1"/>
        <end position="24"/>
    </location>
</feature>
<keyword evidence="2" id="KW-0677">Repeat</keyword>
<proteinExistence type="predicted"/>
<evidence type="ECO:0000256" key="2">
    <source>
        <dbReference type="ARBA" id="ARBA00022737"/>
    </source>
</evidence>
<dbReference type="InterPro" id="IPR017871">
    <property type="entry name" value="ABC_transporter-like_CS"/>
</dbReference>
<keyword evidence="8" id="KW-1185">Reference proteome</keyword>
<evidence type="ECO:0000313" key="7">
    <source>
        <dbReference type="EMBL" id="MFB9467017.1"/>
    </source>
</evidence>
<evidence type="ECO:0000256" key="4">
    <source>
        <dbReference type="ARBA" id="ARBA00022840"/>
    </source>
</evidence>
<keyword evidence="1" id="KW-0813">Transport</keyword>
<comment type="caution">
    <text evidence="7">The sequence shown here is derived from an EMBL/GenBank/DDBJ whole genome shotgun (WGS) entry which is preliminary data.</text>
</comment>
<gene>
    <name evidence="7" type="ORF">ACFF45_31095</name>
</gene>
<organism evidence="7 8">
    <name type="scientific">Streptomyces cinereospinus</name>
    <dbReference type="NCBI Taxonomy" id="285561"/>
    <lineage>
        <taxon>Bacteria</taxon>
        <taxon>Bacillati</taxon>
        <taxon>Actinomycetota</taxon>
        <taxon>Actinomycetes</taxon>
        <taxon>Kitasatosporales</taxon>
        <taxon>Streptomycetaceae</taxon>
        <taxon>Streptomyces</taxon>
    </lineage>
</organism>
<feature type="domain" description="ABC transporter" evidence="6">
    <location>
        <begin position="27"/>
        <end position="268"/>
    </location>
</feature>
<evidence type="ECO:0000313" key="8">
    <source>
        <dbReference type="Proteomes" id="UP001589709"/>
    </source>
</evidence>
<name>A0ABV5N9P4_9ACTN</name>
<dbReference type="PANTHER" id="PTHR43790:SF9">
    <property type="entry name" value="GALACTOFURANOSE TRANSPORTER ATP-BINDING PROTEIN YTFR"/>
    <property type="match status" value="1"/>
</dbReference>
<evidence type="ECO:0000256" key="3">
    <source>
        <dbReference type="ARBA" id="ARBA00022741"/>
    </source>
</evidence>
<dbReference type="PANTHER" id="PTHR43790">
    <property type="entry name" value="CARBOHYDRATE TRANSPORT ATP-BINDING PROTEIN MG119-RELATED"/>
    <property type="match status" value="1"/>
</dbReference>
<dbReference type="Proteomes" id="UP001589709">
    <property type="component" value="Unassembled WGS sequence"/>
</dbReference>
<dbReference type="InterPro" id="IPR003439">
    <property type="entry name" value="ABC_transporter-like_ATP-bd"/>
</dbReference>
<dbReference type="EMBL" id="JBHMCY010000087">
    <property type="protein sequence ID" value="MFB9467017.1"/>
    <property type="molecule type" value="Genomic_DNA"/>
</dbReference>
<protein>
    <submittedName>
        <fullName evidence="7">Sugar ABC transporter ATP-binding protein</fullName>
    </submittedName>
</protein>
<dbReference type="PROSITE" id="PS50893">
    <property type="entry name" value="ABC_TRANSPORTER_2"/>
    <property type="match status" value="2"/>
</dbReference>
<dbReference type="SMART" id="SM00382">
    <property type="entry name" value="AAA"/>
    <property type="match status" value="1"/>
</dbReference>
<feature type="domain" description="ABC transporter" evidence="6">
    <location>
        <begin position="284"/>
        <end position="523"/>
    </location>
</feature>
<evidence type="ECO:0000256" key="5">
    <source>
        <dbReference type="SAM" id="MobiDB-lite"/>
    </source>
</evidence>
<reference evidence="7 8" key="1">
    <citation type="submission" date="2024-09" db="EMBL/GenBank/DDBJ databases">
        <authorList>
            <person name="Sun Q."/>
            <person name="Mori K."/>
        </authorList>
    </citation>
    <scope>NUCLEOTIDE SEQUENCE [LARGE SCALE GENOMIC DNA]</scope>
    <source>
        <strain evidence="7 8">JCM 6917</strain>
    </source>
</reference>